<dbReference type="InterPro" id="IPR003445">
    <property type="entry name" value="Cat_transpt"/>
</dbReference>
<dbReference type="Pfam" id="PF02386">
    <property type="entry name" value="TrkH"/>
    <property type="match status" value="1"/>
</dbReference>
<feature type="compositionally biased region" description="Polar residues" evidence="11">
    <location>
        <begin position="317"/>
        <end position="358"/>
    </location>
</feature>
<dbReference type="NCBIfam" id="TIGR00934">
    <property type="entry name" value="2a38euk"/>
    <property type="match status" value="1"/>
</dbReference>
<feature type="transmembrane region" description="Helical" evidence="10">
    <location>
        <begin position="85"/>
        <end position="108"/>
    </location>
</feature>
<dbReference type="HOGENOM" id="CLU_005947_0_1_1"/>
<organism evidence="12 13">
    <name type="scientific">Schizosaccharomyces octosporus (strain yFS286)</name>
    <name type="common">Fission yeast</name>
    <name type="synonym">Octosporomyces octosporus</name>
    <dbReference type="NCBI Taxonomy" id="483514"/>
    <lineage>
        <taxon>Eukaryota</taxon>
        <taxon>Fungi</taxon>
        <taxon>Dikarya</taxon>
        <taxon>Ascomycota</taxon>
        <taxon>Taphrinomycotina</taxon>
        <taxon>Schizosaccharomycetes</taxon>
        <taxon>Schizosaccharomycetales</taxon>
        <taxon>Schizosaccharomycetaceae</taxon>
        <taxon>Schizosaccharomyces</taxon>
    </lineage>
</organism>
<keyword evidence="6 10" id="KW-0630">Potassium</keyword>
<feature type="region of interest" description="Disordered" evidence="11">
    <location>
        <begin position="153"/>
        <end position="189"/>
    </location>
</feature>
<dbReference type="RefSeq" id="XP_013018389.1">
    <property type="nucleotide sequence ID" value="XM_013162935.1"/>
</dbReference>
<feature type="transmembrane region" description="Helical" evidence="10">
    <location>
        <begin position="31"/>
        <end position="49"/>
    </location>
</feature>
<reference evidence="12 13" key="1">
    <citation type="journal article" date="2011" name="Science">
        <title>Comparative functional genomics of the fission yeasts.</title>
        <authorList>
            <person name="Rhind N."/>
            <person name="Chen Z."/>
            <person name="Yassour M."/>
            <person name="Thompson D.A."/>
            <person name="Haas B.J."/>
            <person name="Habib N."/>
            <person name="Wapinski I."/>
            <person name="Roy S."/>
            <person name="Lin M.F."/>
            <person name="Heiman D.I."/>
            <person name="Young S.K."/>
            <person name="Furuya K."/>
            <person name="Guo Y."/>
            <person name="Pidoux A."/>
            <person name="Chen H.M."/>
            <person name="Robbertse B."/>
            <person name="Goldberg J.M."/>
            <person name="Aoki K."/>
            <person name="Bayne E.H."/>
            <person name="Berlin A.M."/>
            <person name="Desjardins C.A."/>
            <person name="Dobbs E."/>
            <person name="Dukaj L."/>
            <person name="Fan L."/>
            <person name="FitzGerald M.G."/>
            <person name="French C."/>
            <person name="Gujja S."/>
            <person name="Hansen K."/>
            <person name="Keifenheim D."/>
            <person name="Levin J.Z."/>
            <person name="Mosher R.A."/>
            <person name="Mueller C.A."/>
            <person name="Pfiffner J."/>
            <person name="Priest M."/>
            <person name="Russ C."/>
            <person name="Smialowska A."/>
            <person name="Swoboda P."/>
            <person name="Sykes S.M."/>
            <person name="Vaughn M."/>
            <person name="Vengrova S."/>
            <person name="Yoder R."/>
            <person name="Zeng Q."/>
            <person name="Allshire R."/>
            <person name="Baulcombe D."/>
            <person name="Birren B.W."/>
            <person name="Brown W."/>
            <person name="Ekwall K."/>
            <person name="Kellis M."/>
            <person name="Leatherwood J."/>
            <person name="Levin H."/>
            <person name="Margalit H."/>
            <person name="Martienssen R."/>
            <person name="Nieduszynski C.A."/>
            <person name="Spatafora J.W."/>
            <person name="Friedman N."/>
            <person name="Dalgaard J.Z."/>
            <person name="Baumann P."/>
            <person name="Niki H."/>
            <person name="Regev A."/>
            <person name="Nusbaum C."/>
        </authorList>
    </citation>
    <scope>NUCLEOTIDE SEQUENCE [LARGE SCALE GENOMIC DNA]</scope>
    <source>
        <strain evidence="13">yFS286</strain>
    </source>
</reference>
<feature type="region of interest" description="Disordered" evidence="11">
    <location>
        <begin position="773"/>
        <end position="803"/>
    </location>
</feature>
<evidence type="ECO:0000313" key="13">
    <source>
        <dbReference type="Proteomes" id="UP000016088"/>
    </source>
</evidence>
<feature type="transmembrane region" description="Helical" evidence="10">
    <location>
        <begin position="632"/>
        <end position="655"/>
    </location>
</feature>
<evidence type="ECO:0000256" key="8">
    <source>
        <dbReference type="ARBA" id="ARBA00023065"/>
    </source>
</evidence>
<accession>S9PZ70</accession>
<dbReference type="OrthoDB" id="9999863at2759"/>
<feature type="compositionally biased region" description="Basic residues" evidence="11">
    <location>
        <begin position="793"/>
        <end position="802"/>
    </location>
</feature>
<evidence type="ECO:0000256" key="5">
    <source>
        <dbReference type="ARBA" id="ARBA00022692"/>
    </source>
</evidence>
<evidence type="ECO:0000256" key="4">
    <source>
        <dbReference type="ARBA" id="ARBA00022538"/>
    </source>
</evidence>
<dbReference type="GeneID" id="25029499"/>
<feature type="region of interest" description="Disordered" evidence="11">
    <location>
        <begin position="213"/>
        <end position="482"/>
    </location>
</feature>
<feature type="compositionally biased region" description="Polar residues" evidence="11">
    <location>
        <begin position="446"/>
        <end position="474"/>
    </location>
</feature>
<dbReference type="PANTHER" id="PTHR31064:SF34">
    <property type="entry name" value="POTASSIUM TRANSPORT PROTEIN 2"/>
    <property type="match status" value="1"/>
</dbReference>
<sequence>MSMIKDNRLIKFLKSCRTFVYKRFQFLEYHYAYILGMVILNSIILYASGRLPYIDALFLASGAVTQSGIPTVNISDISVYQQLTLLIFSVLSTPLAVNLGLTIIKLYYYNKRYDKVLRGNRLTMTYTYNTIRPKDEPEPSRVGGRKIQVLLDQGNRLRRPVAPPKDNDESEEMTQPKRGFSRFRRSLSTIQRPSTIPNIPFFRFPRKSVDLEKQDPPVRNAYSSGQSVHNGDIRSSQNEYAVRSSDYSATPSVSSNFEGNREEQSSPIEYSSRELDDMNPPSPFDRRENPDTSTENAYAPKNNDYVNFPQDEAAGTDNVSSRPSNESNDPDSSTQVNEHGNSGSSNRTDFSTPRNTMASSSSSSHGAGAYPSEYNIIRTDNEPPSSPNEQQQHESPPAPDNLDQVSTSGSTGQQEVSNREGASSPRITIAIPPAPDHERKPVHTAGFNNDTSSTKSPMSFGRTNRGSTFSLSNRNSDKRHSVSFLPPQFRKTFTSALPDRLKNTKTFRSTNTSATLPFLSYQPTIGRNSAFYALSAEEREELARIEYQSLKLLLFLLTIYFILWHILGLVGFLIFIYTAKVSGRACTSAGINRGWWAAFTSASLFNNIGFALHDDSLNQFQKAIFPQVMGTILILTGNTFFPIALRLMIWCSLWFSKFYTPHFQQSLIFLLEHPRRSFTLLFPSKTTWYLTANLLGLNLLSFFFFMVLNLSNHYVKQIPVGYRIMNGIFQNASTRAAGFTVIDIGNIAPAVIIAMSIRQTNVYEERSLGIYAPPIDDTSDDESDGSGKETKQKQSKPAKPKSGRNFLADHIQRQLSHDLWYMFFGFFLITILEGPRLERADEPQFTLFSIFFEVVSGYGTVGLSLGYNSSPSLSAQFRKISKLIMIALEIRGRHRGLPSVLDRAVLMPSDKNFDREEEDYIRKHGKKK</sequence>
<keyword evidence="7 10" id="KW-1133">Transmembrane helix</keyword>
<name>S9PZ70_SCHOY</name>
<feature type="transmembrane region" description="Helical" evidence="10">
    <location>
        <begin position="595"/>
        <end position="612"/>
    </location>
</feature>
<keyword evidence="4 10" id="KW-0633">Potassium transport</keyword>
<dbReference type="AlphaFoldDB" id="S9PZ70"/>
<evidence type="ECO:0000256" key="10">
    <source>
        <dbReference type="PIRNR" id="PIRNR002450"/>
    </source>
</evidence>
<comment type="similarity">
    <text evidence="2 10">Belongs to the TrkH potassium transport family.</text>
</comment>
<dbReference type="GO" id="GO:1990573">
    <property type="term" value="P:potassium ion import across plasma membrane"/>
    <property type="evidence" value="ECO:0007669"/>
    <property type="project" value="EnsemblFungi"/>
</dbReference>
<keyword evidence="9 10" id="KW-0472">Membrane</keyword>
<evidence type="ECO:0000256" key="6">
    <source>
        <dbReference type="ARBA" id="ARBA00022958"/>
    </source>
</evidence>
<feature type="transmembrane region" description="Helical" evidence="10">
    <location>
        <begin position="688"/>
        <end position="708"/>
    </location>
</feature>
<keyword evidence="13" id="KW-1185">Reference proteome</keyword>
<dbReference type="InterPro" id="IPR015958">
    <property type="entry name" value="Trk1_fungi"/>
</dbReference>
<protein>
    <recommendedName>
        <fullName evidence="10">Potassium transport protein</fullName>
    </recommendedName>
</protein>
<dbReference type="PANTHER" id="PTHR31064">
    <property type="entry name" value="POTASSIUM TRANSPORT PROTEIN DDB_G0292412-RELATED"/>
    <property type="match status" value="1"/>
</dbReference>
<dbReference type="OMA" id="MLRLMIW"/>
<feature type="compositionally biased region" description="Polar residues" evidence="11">
    <location>
        <begin position="221"/>
        <end position="258"/>
    </location>
</feature>
<dbReference type="GO" id="GO:0005886">
    <property type="term" value="C:plasma membrane"/>
    <property type="evidence" value="ECO:0007669"/>
    <property type="project" value="InterPro"/>
</dbReference>
<dbReference type="EMBL" id="KE503207">
    <property type="protein sequence ID" value="EPX72753.1"/>
    <property type="molecule type" value="Genomic_DNA"/>
</dbReference>
<keyword evidence="5 10" id="KW-0812">Transmembrane</keyword>
<dbReference type="InterPro" id="IPR004773">
    <property type="entry name" value="K/Na_transp_Trk1/HKT1"/>
</dbReference>
<dbReference type="Proteomes" id="UP000016088">
    <property type="component" value="Unassembled WGS sequence"/>
</dbReference>
<gene>
    <name evidence="12" type="ORF">SOCG_00515</name>
</gene>
<proteinExistence type="inferred from homology"/>
<feature type="transmembrane region" description="Helical" evidence="10">
    <location>
        <begin position="847"/>
        <end position="868"/>
    </location>
</feature>
<comment type="subcellular location">
    <subcellularLocation>
        <location evidence="1">Membrane</location>
        <topology evidence="1">Multi-pass membrane protein</topology>
    </subcellularLocation>
</comment>
<dbReference type="PIRSF" id="PIRSF002450">
    <property type="entry name" value="K+_transpter_TRK"/>
    <property type="match status" value="1"/>
</dbReference>
<dbReference type="GO" id="GO:0042391">
    <property type="term" value="P:regulation of membrane potential"/>
    <property type="evidence" value="ECO:0007669"/>
    <property type="project" value="EnsemblFungi"/>
</dbReference>
<keyword evidence="3 10" id="KW-0813">Transport</keyword>
<evidence type="ECO:0000256" key="9">
    <source>
        <dbReference type="ARBA" id="ARBA00023136"/>
    </source>
</evidence>
<evidence type="ECO:0000256" key="7">
    <source>
        <dbReference type="ARBA" id="ARBA00022989"/>
    </source>
</evidence>
<keyword evidence="8 10" id="KW-0406">Ion transport</keyword>
<evidence type="ECO:0000313" key="12">
    <source>
        <dbReference type="EMBL" id="EPX72753.1"/>
    </source>
</evidence>
<dbReference type="InterPro" id="IPR051143">
    <property type="entry name" value="TrkH_K-transport"/>
</dbReference>
<evidence type="ECO:0000256" key="2">
    <source>
        <dbReference type="ARBA" id="ARBA00009137"/>
    </source>
</evidence>
<feature type="compositionally biased region" description="Polar residues" evidence="11">
    <location>
        <begin position="403"/>
        <end position="416"/>
    </location>
</feature>
<dbReference type="GO" id="GO:0140107">
    <property type="term" value="F:high-affinity potassium ion transmembrane transporter activity"/>
    <property type="evidence" value="ECO:0007669"/>
    <property type="project" value="EnsemblFungi"/>
</dbReference>
<dbReference type="eggNOG" id="KOG1341">
    <property type="taxonomic scope" value="Eukaryota"/>
</dbReference>
<evidence type="ECO:0000256" key="11">
    <source>
        <dbReference type="SAM" id="MobiDB-lite"/>
    </source>
</evidence>
<feature type="transmembrane region" description="Helical" evidence="10">
    <location>
        <begin position="819"/>
        <end position="835"/>
    </location>
</feature>
<evidence type="ECO:0000256" key="1">
    <source>
        <dbReference type="ARBA" id="ARBA00004141"/>
    </source>
</evidence>
<feature type="transmembrane region" description="Helical" evidence="10">
    <location>
        <begin position="552"/>
        <end position="575"/>
    </location>
</feature>
<dbReference type="GO" id="GO:0030007">
    <property type="term" value="P:intracellular potassium ion homeostasis"/>
    <property type="evidence" value="ECO:0007669"/>
    <property type="project" value="UniProtKB-UniRule"/>
</dbReference>
<dbReference type="VEuPathDB" id="FungiDB:SOCG_00515"/>
<evidence type="ECO:0000256" key="3">
    <source>
        <dbReference type="ARBA" id="ARBA00022448"/>
    </source>
</evidence>